<dbReference type="PANTHER" id="PTHR33392:SF6">
    <property type="entry name" value="POLYISOPRENYL-TEICHOIC ACID--PEPTIDOGLYCAN TEICHOIC ACID TRANSFERASE TAGU"/>
    <property type="match status" value="1"/>
</dbReference>
<evidence type="ECO:0000256" key="1">
    <source>
        <dbReference type="ARBA" id="ARBA00006068"/>
    </source>
</evidence>
<dbReference type="RefSeq" id="WP_251582170.1">
    <property type="nucleotide sequence ID" value="NZ_JBHTKX010000001.1"/>
</dbReference>
<accession>A0ABW3PWJ7</accession>
<dbReference type="PANTHER" id="PTHR33392">
    <property type="entry name" value="POLYISOPRENYL-TEICHOIC ACID--PEPTIDOGLYCAN TEICHOIC ACID TRANSFERASE TAGU"/>
    <property type="match status" value="1"/>
</dbReference>
<proteinExistence type="inferred from homology"/>
<dbReference type="Proteomes" id="UP001597169">
    <property type="component" value="Unassembled WGS sequence"/>
</dbReference>
<organism evidence="4 5">
    <name type="scientific">Paenibacillus provencensis</name>
    <dbReference type="NCBI Taxonomy" id="441151"/>
    <lineage>
        <taxon>Bacteria</taxon>
        <taxon>Bacillati</taxon>
        <taxon>Bacillota</taxon>
        <taxon>Bacilli</taxon>
        <taxon>Bacillales</taxon>
        <taxon>Paenibacillaceae</taxon>
        <taxon>Paenibacillus</taxon>
    </lineage>
</organism>
<dbReference type="Gene3D" id="3.40.630.190">
    <property type="entry name" value="LCP protein"/>
    <property type="match status" value="1"/>
</dbReference>
<dbReference type="NCBIfam" id="TIGR00350">
    <property type="entry name" value="lytR_cpsA_psr"/>
    <property type="match status" value="1"/>
</dbReference>
<keyword evidence="5" id="KW-1185">Reference proteome</keyword>
<protein>
    <submittedName>
        <fullName evidence="4">LCP family protein</fullName>
    </submittedName>
</protein>
<gene>
    <name evidence="4" type="ORF">ACFQ3J_13805</name>
</gene>
<comment type="caution">
    <text evidence="4">The sequence shown here is derived from an EMBL/GenBank/DDBJ whole genome shotgun (WGS) entry which is preliminary data.</text>
</comment>
<dbReference type="Pfam" id="PF03816">
    <property type="entry name" value="LytR_cpsA_psr"/>
    <property type="match status" value="1"/>
</dbReference>
<sequence>MKRWLRITLSIASLFIILGAGYGWYLYKSVQSTAESIYEPREPSTPVTTIDGGGQPSEPSPIVEKIKEQAPFSVLLLGVDERANDVGRSDTMVVLTVNPAEHSILMFNIPRDTRTEIIGKGVQDKINHAYAFGGVNMSIQTVENLLGNPIDYYVKVNMEGFSSIIDLLGGVEVDNPFQFTYEGKIFNEGAIHLSGEEALLYSRMRYDDPRGDLGRNSRQREIIQQLIKNALQISNVVQIEPILNEVGGNVKTDISFDEMKKFVTGYSRDLKNIETIEIQGQGERINGIYYYIVGEQEIVRVQEIMAKHLEKDSIT</sequence>
<feature type="region of interest" description="Disordered" evidence="2">
    <location>
        <begin position="38"/>
        <end position="60"/>
    </location>
</feature>
<evidence type="ECO:0000313" key="4">
    <source>
        <dbReference type="EMBL" id="MFD1129245.1"/>
    </source>
</evidence>
<dbReference type="InterPro" id="IPR004474">
    <property type="entry name" value="LytR_CpsA_psr"/>
</dbReference>
<evidence type="ECO:0000256" key="2">
    <source>
        <dbReference type="SAM" id="MobiDB-lite"/>
    </source>
</evidence>
<comment type="similarity">
    <text evidence="1">Belongs to the LytR/CpsA/Psr (LCP) family.</text>
</comment>
<dbReference type="InterPro" id="IPR050922">
    <property type="entry name" value="LytR/CpsA/Psr_CW_biosynth"/>
</dbReference>
<reference evidence="5" key="1">
    <citation type="journal article" date="2019" name="Int. J. Syst. Evol. Microbiol.">
        <title>The Global Catalogue of Microorganisms (GCM) 10K type strain sequencing project: providing services to taxonomists for standard genome sequencing and annotation.</title>
        <authorList>
            <consortium name="The Broad Institute Genomics Platform"/>
            <consortium name="The Broad Institute Genome Sequencing Center for Infectious Disease"/>
            <person name="Wu L."/>
            <person name="Ma J."/>
        </authorList>
    </citation>
    <scope>NUCLEOTIDE SEQUENCE [LARGE SCALE GENOMIC DNA]</scope>
    <source>
        <strain evidence="5">CCUG 53519</strain>
    </source>
</reference>
<name>A0ABW3PWJ7_9BACL</name>
<feature type="domain" description="Cell envelope-related transcriptional attenuator" evidence="3">
    <location>
        <begin position="88"/>
        <end position="230"/>
    </location>
</feature>
<evidence type="ECO:0000259" key="3">
    <source>
        <dbReference type="Pfam" id="PF03816"/>
    </source>
</evidence>
<dbReference type="EMBL" id="JBHTKX010000001">
    <property type="protein sequence ID" value="MFD1129245.1"/>
    <property type="molecule type" value="Genomic_DNA"/>
</dbReference>
<evidence type="ECO:0000313" key="5">
    <source>
        <dbReference type="Proteomes" id="UP001597169"/>
    </source>
</evidence>